<dbReference type="RefSeq" id="WP_101535490.1">
    <property type="nucleotide sequence ID" value="NZ_JBFHIU010000072.1"/>
</dbReference>
<dbReference type="PANTHER" id="PTHR43095">
    <property type="entry name" value="SUGAR KINASE"/>
    <property type="match status" value="1"/>
</dbReference>
<evidence type="ECO:0000313" key="8">
    <source>
        <dbReference type="Proteomes" id="UP000234881"/>
    </source>
</evidence>
<keyword evidence="2" id="KW-0963">Cytoplasm</keyword>
<evidence type="ECO:0000256" key="3">
    <source>
        <dbReference type="ARBA" id="ARBA00022679"/>
    </source>
</evidence>
<dbReference type="Pfam" id="PF02782">
    <property type="entry name" value="FGGY_C"/>
    <property type="match status" value="1"/>
</dbReference>
<sequence>MSDASGYVLAIDAGTGSGRAVIFDSTGHQISVDQEEWTHLSDPRFPGSMEFDCKANWALLKKCIATALKKANLSGDDIRAVSATSMREGIVIYDEDGNELWACANVDSRASEEVRALQANNPELERDAYRVSGQSFALGAIPRIKWLERHLPEVYEKMGKLSMLSDWILMRLSGEIASDPSNAGTTGIFSLEHRTWDLDIARRAGIKDTIFPPVVETGTPIGKVTAKAAADTGLKEGTLVVMGGGDVQLGALGLGVSRPGQAAVLGGTFWQEVVNMPNPVTDPNMRIRINPHVVPGVSQAEGIAFMVGMTTRWFRDAFCQEETRIAKERGIDVYALLEEMSAKVPVGANGIIPIFSDVMNMGAWYHAAPSLLNLSLDASQCGKPQIFRAIQENAAIVASENLTMAASLAGVTLDELVFAGGASKGTLWCQILADATGLPVKVPVVTEATAFAAGLAAWVGLGVYDSLPEAADAAVRWEKRIEPDATKHGLYRDIAQRWREAYAPQRDLVDRGITQSMWKAPGL</sequence>
<dbReference type="GO" id="GO:0009372">
    <property type="term" value="P:quorum sensing"/>
    <property type="evidence" value="ECO:0007669"/>
    <property type="project" value="InterPro"/>
</dbReference>
<name>A0A2N5XLM3_9HYPH</name>
<dbReference type="InterPro" id="IPR050406">
    <property type="entry name" value="FGGY_Carb_Kinase"/>
</dbReference>
<keyword evidence="4 7" id="KW-0418">Kinase</keyword>
<keyword evidence="3" id="KW-0808">Transferase</keyword>
<organism evidence="7 8">
    <name type="scientific">Cohaesibacter celericrescens</name>
    <dbReference type="NCBI Taxonomy" id="2067669"/>
    <lineage>
        <taxon>Bacteria</taxon>
        <taxon>Pseudomonadati</taxon>
        <taxon>Pseudomonadota</taxon>
        <taxon>Alphaproteobacteria</taxon>
        <taxon>Hyphomicrobiales</taxon>
        <taxon>Cohaesibacteraceae</taxon>
    </lineage>
</organism>
<dbReference type="Proteomes" id="UP000234881">
    <property type="component" value="Unassembled WGS sequence"/>
</dbReference>
<dbReference type="NCBIfam" id="NF008187">
    <property type="entry name" value="PRK10939.1"/>
    <property type="match status" value="1"/>
</dbReference>
<dbReference type="InterPro" id="IPR000577">
    <property type="entry name" value="Carb_kinase_FGGY"/>
</dbReference>
<accession>A0A2N5XLM3</accession>
<dbReference type="SUPFAM" id="SSF53067">
    <property type="entry name" value="Actin-like ATPase domain"/>
    <property type="match status" value="2"/>
</dbReference>
<evidence type="ECO:0000259" key="5">
    <source>
        <dbReference type="Pfam" id="PF00370"/>
    </source>
</evidence>
<dbReference type="Pfam" id="PF00370">
    <property type="entry name" value="FGGY_N"/>
    <property type="match status" value="1"/>
</dbReference>
<evidence type="ECO:0000259" key="6">
    <source>
        <dbReference type="Pfam" id="PF02782"/>
    </source>
</evidence>
<evidence type="ECO:0000256" key="1">
    <source>
        <dbReference type="ARBA" id="ARBA00009156"/>
    </source>
</evidence>
<evidence type="ECO:0000256" key="4">
    <source>
        <dbReference type="ARBA" id="ARBA00022777"/>
    </source>
</evidence>
<comment type="similarity">
    <text evidence="1">Belongs to the FGGY kinase family.</text>
</comment>
<dbReference type="Gene3D" id="3.30.420.40">
    <property type="match status" value="2"/>
</dbReference>
<reference evidence="7 8" key="1">
    <citation type="submission" date="2018-01" db="EMBL/GenBank/DDBJ databases">
        <title>The draft genome sequence of Cohaesibacter sp. H1304.</title>
        <authorList>
            <person name="Wang N.-N."/>
            <person name="Du Z.-J."/>
        </authorList>
    </citation>
    <scope>NUCLEOTIDE SEQUENCE [LARGE SCALE GENOMIC DNA]</scope>
    <source>
        <strain evidence="7 8">H1304</strain>
    </source>
</reference>
<dbReference type="InterPro" id="IPR043129">
    <property type="entry name" value="ATPase_NBD"/>
</dbReference>
<protein>
    <submittedName>
        <fullName evidence="7">Autoinducer-2 kinase</fullName>
    </submittedName>
</protein>
<dbReference type="CDD" id="cd07775">
    <property type="entry name" value="ASKHA_NBD_FGGY_AI-2K"/>
    <property type="match status" value="1"/>
</dbReference>
<dbReference type="InterPro" id="IPR018485">
    <property type="entry name" value="FGGY_C"/>
</dbReference>
<feature type="domain" description="Carbohydrate kinase FGGY C-terminal" evidence="6">
    <location>
        <begin position="292"/>
        <end position="458"/>
    </location>
</feature>
<feature type="domain" description="Carbohydrate kinase FGGY N-terminal" evidence="5">
    <location>
        <begin position="7"/>
        <end position="253"/>
    </location>
</feature>
<evidence type="ECO:0000256" key="2">
    <source>
        <dbReference type="ARBA" id="ARBA00022490"/>
    </source>
</evidence>
<dbReference type="PANTHER" id="PTHR43095:SF1">
    <property type="entry name" value="AUTOINDUCER-2 KINASE"/>
    <property type="match status" value="1"/>
</dbReference>
<dbReference type="OrthoDB" id="9805576at2"/>
<gene>
    <name evidence="7" type="ORF">C0081_19895</name>
</gene>
<dbReference type="GO" id="GO:0071518">
    <property type="term" value="F:autoinducer-2 kinase activity"/>
    <property type="evidence" value="ECO:0007669"/>
    <property type="project" value="InterPro"/>
</dbReference>
<dbReference type="InterPro" id="IPR018484">
    <property type="entry name" value="FGGY_N"/>
</dbReference>
<dbReference type="InterPro" id="IPR033676">
    <property type="entry name" value="AI-2_kinase"/>
</dbReference>
<dbReference type="AlphaFoldDB" id="A0A2N5XLM3"/>
<proteinExistence type="inferred from homology"/>
<dbReference type="PIRSF" id="PIRSF000538">
    <property type="entry name" value="GlpK"/>
    <property type="match status" value="1"/>
</dbReference>
<dbReference type="EMBL" id="PKUQ01000052">
    <property type="protein sequence ID" value="PLW75337.1"/>
    <property type="molecule type" value="Genomic_DNA"/>
</dbReference>
<dbReference type="GO" id="GO:0005975">
    <property type="term" value="P:carbohydrate metabolic process"/>
    <property type="evidence" value="ECO:0007669"/>
    <property type="project" value="InterPro"/>
</dbReference>
<comment type="caution">
    <text evidence="7">The sequence shown here is derived from an EMBL/GenBank/DDBJ whole genome shotgun (WGS) entry which is preliminary data.</text>
</comment>
<keyword evidence="8" id="KW-1185">Reference proteome</keyword>
<evidence type="ECO:0000313" key="7">
    <source>
        <dbReference type="EMBL" id="PLW75337.1"/>
    </source>
</evidence>